<dbReference type="GO" id="GO:0004016">
    <property type="term" value="F:adenylate cyclase activity"/>
    <property type="evidence" value="ECO:0007669"/>
    <property type="project" value="TreeGrafter"/>
</dbReference>
<evidence type="ECO:0000313" key="5">
    <source>
        <dbReference type="EMBL" id="KAK1127066.1"/>
    </source>
</evidence>
<dbReference type="PROSITE" id="PS50125">
    <property type="entry name" value="GUANYLATE_CYCLASE_2"/>
    <property type="match status" value="1"/>
</dbReference>
<comment type="caution">
    <text evidence="5">The sequence shown here is derived from an EMBL/GenBank/DDBJ whole genome shotgun (WGS) entry which is preliminary data.</text>
</comment>
<dbReference type="EMBL" id="JAHYIQ010000013">
    <property type="protein sequence ID" value="KAK1127066.1"/>
    <property type="molecule type" value="Genomic_DNA"/>
</dbReference>
<accession>A0AA40FXQ7</accession>
<dbReference type="GO" id="GO:0035556">
    <property type="term" value="P:intracellular signal transduction"/>
    <property type="evidence" value="ECO:0007669"/>
    <property type="project" value="InterPro"/>
</dbReference>
<dbReference type="SUPFAM" id="SSF52540">
    <property type="entry name" value="P-loop containing nucleoside triphosphate hydrolases"/>
    <property type="match status" value="1"/>
</dbReference>
<dbReference type="GO" id="GO:0005737">
    <property type="term" value="C:cytoplasm"/>
    <property type="evidence" value="ECO:0007669"/>
    <property type="project" value="TreeGrafter"/>
</dbReference>
<dbReference type="Proteomes" id="UP001177670">
    <property type="component" value="Unassembled WGS sequence"/>
</dbReference>
<evidence type="ECO:0000259" key="4">
    <source>
        <dbReference type="PROSITE" id="PS50125"/>
    </source>
</evidence>
<feature type="domain" description="Guanylate cyclase" evidence="4">
    <location>
        <begin position="309"/>
        <end position="446"/>
    </location>
</feature>
<keyword evidence="1" id="KW-0547">Nucleotide-binding</keyword>
<evidence type="ECO:0000313" key="6">
    <source>
        <dbReference type="Proteomes" id="UP001177670"/>
    </source>
</evidence>
<evidence type="ECO:0000256" key="3">
    <source>
        <dbReference type="ARBA" id="ARBA00023239"/>
    </source>
</evidence>
<dbReference type="InterPro" id="IPR001054">
    <property type="entry name" value="A/G_cyclase"/>
</dbReference>
<sequence length="748" mass="85664">MATFVPDELVHLGDLSTRKSYSFTAVMATVSTAQLFDMHKKYVSAENGGSHALFCLLNSYIKIIIEEVYFTHGDVLKFSRTYACLVSLVAKERTKGRKNCRGNLFFLYVEDDLLVMWKVNRHEFVSKMVHHVILCAQRIQEAITQVKSKVPASKVDVIISAGEVTFSIIGDDRARHFLIAGSPIEDLKFARRICLPGDLVLSSSAWEHCAPSQYEYVIKDPNNIKIIKVLGPMESSRSIETIESMPSRQHLRPSDVSIASDISIDTEIHHVPFHMRASIIDALRPNVSTYLKSYISKRVLMAIENEESLLYLTELRQITAVRIAVVPNECTVHELISLTDELFNIIQNTIETYFGCPGKVYLYAKDISFQIIYGMKGYESDDEHDSAKNGLLSASHIKKEIKRIPNVKTIFIGVATGIAFCGVVGHSVRRQYMVFGTPVDKATSLMMLSFDKISCDYETLLSSTLPKERFRTQGMKILRKIGKCHVYEFLDEEWLKLRLLSNLEYVYPILGRYKEMEYFKDILDDIGVAGRVYAGLLMEGPERCGKSRILDAFVTIVRSRQIKLVQLSLHPSYAEKTYATLYEVFLQLFDAENFSTIKNREKIISYKLSEILKPEDFCYLNTIMRVQFPLSKKYCEDDDWQRCKKTIEMFDVILTEVVGCVCILLDDIQYIDPLSWQFLSYTLNNSRVVLVMTVTRHVPWDDLPRVENSLFRDKRLMIKTLDDLDPKYLAAFACQFLNVVAIPSTFEK</sequence>
<dbReference type="InterPro" id="IPR027417">
    <property type="entry name" value="P-loop_NTPase"/>
</dbReference>
<evidence type="ECO:0000256" key="1">
    <source>
        <dbReference type="ARBA" id="ARBA00022741"/>
    </source>
</evidence>
<dbReference type="AlphaFoldDB" id="A0AA40FXQ7"/>
<dbReference type="InterPro" id="IPR029787">
    <property type="entry name" value="Nucleotide_cyclase"/>
</dbReference>
<dbReference type="Gene3D" id="3.30.70.1230">
    <property type="entry name" value="Nucleotide cyclase"/>
    <property type="match status" value="2"/>
</dbReference>
<dbReference type="SUPFAM" id="SSF55073">
    <property type="entry name" value="Nucleotide cyclase"/>
    <property type="match status" value="2"/>
</dbReference>
<keyword evidence="2" id="KW-0067">ATP-binding</keyword>
<protein>
    <recommendedName>
        <fullName evidence="4">Guanylate cyclase domain-containing protein</fullName>
    </recommendedName>
</protein>
<dbReference type="GO" id="GO:0009190">
    <property type="term" value="P:cyclic nucleotide biosynthetic process"/>
    <property type="evidence" value="ECO:0007669"/>
    <property type="project" value="InterPro"/>
</dbReference>
<name>A0AA40FXQ7_9HYME</name>
<gene>
    <name evidence="5" type="ORF">K0M31_004675</name>
</gene>
<evidence type="ECO:0000256" key="2">
    <source>
        <dbReference type="ARBA" id="ARBA00022840"/>
    </source>
</evidence>
<keyword evidence="6" id="KW-1185">Reference proteome</keyword>
<keyword evidence="3" id="KW-0456">Lyase</keyword>
<organism evidence="5 6">
    <name type="scientific">Melipona bicolor</name>
    <dbReference type="NCBI Taxonomy" id="60889"/>
    <lineage>
        <taxon>Eukaryota</taxon>
        <taxon>Metazoa</taxon>
        <taxon>Ecdysozoa</taxon>
        <taxon>Arthropoda</taxon>
        <taxon>Hexapoda</taxon>
        <taxon>Insecta</taxon>
        <taxon>Pterygota</taxon>
        <taxon>Neoptera</taxon>
        <taxon>Endopterygota</taxon>
        <taxon>Hymenoptera</taxon>
        <taxon>Apocrita</taxon>
        <taxon>Aculeata</taxon>
        <taxon>Apoidea</taxon>
        <taxon>Anthophila</taxon>
        <taxon>Apidae</taxon>
        <taxon>Melipona</taxon>
    </lineage>
</organism>
<dbReference type="GO" id="GO:0005524">
    <property type="term" value="F:ATP binding"/>
    <property type="evidence" value="ECO:0007669"/>
    <property type="project" value="UniProtKB-KW"/>
</dbReference>
<reference evidence="5" key="1">
    <citation type="submission" date="2021-10" db="EMBL/GenBank/DDBJ databases">
        <title>Melipona bicolor Genome sequencing and assembly.</title>
        <authorList>
            <person name="Araujo N.S."/>
            <person name="Arias M.C."/>
        </authorList>
    </citation>
    <scope>NUCLEOTIDE SEQUENCE</scope>
    <source>
        <strain evidence="5">USP_2M_L1-L4_2017</strain>
        <tissue evidence="5">Whole body</tissue>
    </source>
</reference>
<dbReference type="PANTHER" id="PTHR16305">
    <property type="entry name" value="TESTICULAR SOLUBLE ADENYLYL CYCLASE"/>
    <property type="match status" value="1"/>
</dbReference>
<proteinExistence type="predicted"/>
<dbReference type="PANTHER" id="PTHR16305:SF28">
    <property type="entry name" value="GUANYLATE CYCLASE DOMAIN-CONTAINING PROTEIN"/>
    <property type="match status" value="1"/>
</dbReference>